<dbReference type="Gene3D" id="3.30.420.10">
    <property type="entry name" value="Ribonuclease H-like superfamily/Ribonuclease H"/>
    <property type="match status" value="1"/>
</dbReference>
<dbReference type="PANTHER" id="PTHR47074">
    <property type="entry name" value="BNAC02G40300D PROTEIN"/>
    <property type="match status" value="1"/>
</dbReference>
<gene>
    <name evidence="2" type="ORF">L195_g012291</name>
</gene>
<proteinExistence type="predicted"/>
<dbReference type="Pfam" id="PF13456">
    <property type="entry name" value="RVT_3"/>
    <property type="match status" value="1"/>
</dbReference>
<dbReference type="InterPro" id="IPR036397">
    <property type="entry name" value="RNaseH_sf"/>
</dbReference>
<evidence type="ECO:0000259" key="1">
    <source>
        <dbReference type="Pfam" id="PF13456"/>
    </source>
</evidence>
<name>A0A2K3PJX2_TRIPR</name>
<dbReference type="InterPro" id="IPR044730">
    <property type="entry name" value="RNase_H-like_dom_plant"/>
</dbReference>
<dbReference type="PANTHER" id="PTHR47074:SF11">
    <property type="entry name" value="REVERSE TRANSCRIPTASE-LIKE PROTEIN"/>
    <property type="match status" value="1"/>
</dbReference>
<dbReference type="Proteomes" id="UP000236291">
    <property type="component" value="Unassembled WGS sequence"/>
</dbReference>
<dbReference type="EMBL" id="ASHM01007802">
    <property type="protein sequence ID" value="PNY15592.1"/>
    <property type="molecule type" value="Genomic_DNA"/>
</dbReference>
<dbReference type="AlphaFoldDB" id="A0A2K3PJX2"/>
<protein>
    <submittedName>
        <fullName evidence="2">Putative TIR-NBS-LRR resistance protein</fullName>
    </submittedName>
</protein>
<reference evidence="2 3" key="2">
    <citation type="journal article" date="2017" name="Front. Plant Sci.">
        <title>Gene Classification and Mining of Molecular Markers Useful in Red Clover (Trifolium pratense) Breeding.</title>
        <authorList>
            <person name="Istvanek J."/>
            <person name="Dluhosova J."/>
            <person name="Dluhos P."/>
            <person name="Patkova L."/>
            <person name="Nedelnik J."/>
            <person name="Repkova J."/>
        </authorList>
    </citation>
    <scope>NUCLEOTIDE SEQUENCE [LARGE SCALE GENOMIC DNA]</scope>
    <source>
        <strain evidence="3">cv. Tatra</strain>
        <tissue evidence="2">Young leaves</tissue>
    </source>
</reference>
<evidence type="ECO:0000313" key="3">
    <source>
        <dbReference type="Proteomes" id="UP000236291"/>
    </source>
</evidence>
<dbReference type="InterPro" id="IPR002156">
    <property type="entry name" value="RNaseH_domain"/>
</dbReference>
<sequence length="118" mass="13677">MDAYTCVEAMTKVVQGFDEAIEAEAMGLLAAIEWTKTLHQQTILIESDNSTVVQALRNEQYPRNYWGQMIRSGGDYVREISVQWIKRSGNKAAHYLARWAEVEPNKQWMTTYPHIFFC</sequence>
<organism evidence="2 3">
    <name type="scientific">Trifolium pratense</name>
    <name type="common">Red clover</name>
    <dbReference type="NCBI Taxonomy" id="57577"/>
    <lineage>
        <taxon>Eukaryota</taxon>
        <taxon>Viridiplantae</taxon>
        <taxon>Streptophyta</taxon>
        <taxon>Embryophyta</taxon>
        <taxon>Tracheophyta</taxon>
        <taxon>Spermatophyta</taxon>
        <taxon>Magnoliopsida</taxon>
        <taxon>eudicotyledons</taxon>
        <taxon>Gunneridae</taxon>
        <taxon>Pentapetalae</taxon>
        <taxon>rosids</taxon>
        <taxon>fabids</taxon>
        <taxon>Fabales</taxon>
        <taxon>Fabaceae</taxon>
        <taxon>Papilionoideae</taxon>
        <taxon>50 kb inversion clade</taxon>
        <taxon>NPAAA clade</taxon>
        <taxon>Hologalegina</taxon>
        <taxon>IRL clade</taxon>
        <taxon>Trifolieae</taxon>
        <taxon>Trifolium</taxon>
    </lineage>
</organism>
<dbReference type="SUPFAM" id="SSF53098">
    <property type="entry name" value="Ribonuclease H-like"/>
    <property type="match status" value="1"/>
</dbReference>
<dbReference type="InterPro" id="IPR012337">
    <property type="entry name" value="RNaseH-like_sf"/>
</dbReference>
<dbReference type="InterPro" id="IPR052929">
    <property type="entry name" value="RNase_H-like_EbsB-rel"/>
</dbReference>
<accession>A0A2K3PJX2</accession>
<feature type="domain" description="RNase H type-1" evidence="1">
    <location>
        <begin position="7"/>
        <end position="100"/>
    </location>
</feature>
<dbReference type="CDD" id="cd06222">
    <property type="entry name" value="RNase_H_like"/>
    <property type="match status" value="1"/>
</dbReference>
<reference evidence="2 3" key="1">
    <citation type="journal article" date="2014" name="Am. J. Bot.">
        <title>Genome assembly and annotation for red clover (Trifolium pratense; Fabaceae).</title>
        <authorList>
            <person name="Istvanek J."/>
            <person name="Jaros M."/>
            <person name="Krenek A."/>
            <person name="Repkova J."/>
        </authorList>
    </citation>
    <scope>NUCLEOTIDE SEQUENCE [LARGE SCALE GENOMIC DNA]</scope>
    <source>
        <strain evidence="3">cv. Tatra</strain>
        <tissue evidence="2">Young leaves</tissue>
    </source>
</reference>
<dbReference type="GO" id="GO:0003676">
    <property type="term" value="F:nucleic acid binding"/>
    <property type="evidence" value="ECO:0007669"/>
    <property type="project" value="InterPro"/>
</dbReference>
<dbReference type="GO" id="GO:0004523">
    <property type="term" value="F:RNA-DNA hybrid ribonuclease activity"/>
    <property type="evidence" value="ECO:0007669"/>
    <property type="project" value="InterPro"/>
</dbReference>
<evidence type="ECO:0000313" key="2">
    <source>
        <dbReference type="EMBL" id="PNY15592.1"/>
    </source>
</evidence>
<comment type="caution">
    <text evidence="2">The sequence shown here is derived from an EMBL/GenBank/DDBJ whole genome shotgun (WGS) entry which is preliminary data.</text>
</comment>